<dbReference type="CDD" id="cd06568">
    <property type="entry name" value="GH20_SpHex_like"/>
    <property type="match status" value="1"/>
</dbReference>
<dbReference type="Pfam" id="PF00728">
    <property type="entry name" value="Glyco_hydro_20"/>
    <property type="match status" value="1"/>
</dbReference>
<reference evidence="9" key="1">
    <citation type="submission" date="2024-01" db="EMBL/GenBank/DDBJ databases">
        <title>The genome sequence of Micromonospora mangrovi CCTCC AA 2012012.</title>
        <authorList>
            <person name="Gao J."/>
        </authorList>
    </citation>
    <scope>NUCLEOTIDE SEQUENCE</scope>
    <source>
        <strain evidence="9">CCTCC AA 2012012</strain>
    </source>
</reference>
<dbReference type="SUPFAM" id="SSF51445">
    <property type="entry name" value="(Trans)glycosidases"/>
    <property type="match status" value="1"/>
</dbReference>
<dbReference type="EC" id="3.2.1.52" evidence="3"/>
<name>A0AAU7MEY1_9ACTN</name>
<evidence type="ECO:0000256" key="6">
    <source>
        <dbReference type="PIRSR" id="PIRSR625705-1"/>
    </source>
</evidence>
<dbReference type="Gene3D" id="3.30.379.10">
    <property type="entry name" value="Chitobiase/beta-hexosaminidase domain 2-like"/>
    <property type="match status" value="1"/>
</dbReference>
<dbReference type="InterPro" id="IPR015883">
    <property type="entry name" value="Glyco_hydro_20_cat"/>
</dbReference>
<feature type="domain" description="Beta-hexosaminidase bacterial type N-terminal" evidence="8">
    <location>
        <begin position="50"/>
        <end position="186"/>
    </location>
</feature>
<keyword evidence="4" id="KW-0378">Hydrolase</keyword>
<dbReference type="GO" id="GO:0005975">
    <property type="term" value="P:carbohydrate metabolic process"/>
    <property type="evidence" value="ECO:0007669"/>
    <property type="project" value="InterPro"/>
</dbReference>
<feature type="active site" description="Proton donor" evidence="6">
    <location>
        <position position="353"/>
    </location>
</feature>
<dbReference type="GO" id="GO:0004563">
    <property type="term" value="F:beta-N-acetylhexosaminidase activity"/>
    <property type="evidence" value="ECO:0007669"/>
    <property type="project" value="UniProtKB-EC"/>
</dbReference>
<dbReference type="SUPFAM" id="SSF55545">
    <property type="entry name" value="beta-N-acetylhexosaminidase-like domain"/>
    <property type="match status" value="1"/>
</dbReference>
<evidence type="ECO:0000313" key="9">
    <source>
        <dbReference type="EMBL" id="XBP96115.1"/>
    </source>
</evidence>
<dbReference type="EMBL" id="CP159342">
    <property type="protein sequence ID" value="XCH76819.1"/>
    <property type="molecule type" value="Genomic_DNA"/>
</dbReference>
<protein>
    <recommendedName>
        <fullName evidence="3">beta-N-acetylhexosaminidase</fullName>
        <ecNumber evidence="3">3.2.1.52</ecNumber>
    </recommendedName>
</protein>
<evidence type="ECO:0000256" key="3">
    <source>
        <dbReference type="ARBA" id="ARBA00012663"/>
    </source>
</evidence>
<dbReference type="PANTHER" id="PTHR22600">
    <property type="entry name" value="BETA-HEXOSAMINIDASE"/>
    <property type="match status" value="1"/>
</dbReference>
<dbReference type="InterPro" id="IPR029018">
    <property type="entry name" value="Hex-like_dom2"/>
</dbReference>
<comment type="similarity">
    <text evidence="2">Belongs to the glycosyl hydrolase 20 family.</text>
</comment>
<evidence type="ECO:0000256" key="1">
    <source>
        <dbReference type="ARBA" id="ARBA00001231"/>
    </source>
</evidence>
<proteinExistence type="inferred from homology"/>
<dbReference type="EMBL" id="CP157762">
    <property type="protein sequence ID" value="XBP96115.1"/>
    <property type="molecule type" value="Genomic_DNA"/>
</dbReference>
<evidence type="ECO:0000259" key="8">
    <source>
        <dbReference type="Pfam" id="PF02838"/>
    </source>
</evidence>
<reference evidence="10" key="2">
    <citation type="submission" date="2024-06" db="EMBL/GenBank/DDBJ databases">
        <title>Micromonospora mangrovi CCTCC AA 2012012 genome sequences.</title>
        <authorList>
            <person name="Gao J."/>
        </authorList>
    </citation>
    <scope>NUCLEOTIDE SEQUENCE</scope>
    <source>
        <strain evidence="10">CCTCC AA 2012012</strain>
    </source>
</reference>
<evidence type="ECO:0000256" key="4">
    <source>
        <dbReference type="ARBA" id="ARBA00022801"/>
    </source>
</evidence>
<dbReference type="InterPro" id="IPR017853">
    <property type="entry name" value="GH"/>
</dbReference>
<gene>
    <name evidence="10" type="ORF">ABUL08_12215</name>
    <name evidence="9" type="ORF">VK199_12165</name>
</gene>
<organism evidence="9">
    <name type="scientific">Micromonospora sp. CCTCC AA 2012012</name>
    <dbReference type="NCBI Taxonomy" id="3111921"/>
    <lineage>
        <taxon>Bacteria</taxon>
        <taxon>Bacillati</taxon>
        <taxon>Actinomycetota</taxon>
        <taxon>Actinomycetes</taxon>
        <taxon>Micromonosporales</taxon>
        <taxon>Micromonosporaceae</taxon>
        <taxon>Micromonospora</taxon>
    </lineage>
</organism>
<accession>A0AAU7MEY1</accession>
<keyword evidence="5" id="KW-0326">Glycosidase</keyword>
<evidence type="ECO:0000256" key="5">
    <source>
        <dbReference type="ARBA" id="ARBA00023295"/>
    </source>
</evidence>
<dbReference type="InterPro" id="IPR015882">
    <property type="entry name" value="HEX_bac_N"/>
</dbReference>
<dbReference type="InterPro" id="IPR025705">
    <property type="entry name" value="Beta_hexosaminidase_sua/sub"/>
</dbReference>
<evidence type="ECO:0000313" key="10">
    <source>
        <dbReference type="EMBL" id="XCH76819.1"/>
    </source>
</evidence>
<dbReference type="GO" id="GO:0016020">
    <property type="term" value="C:membrane"/>
    <property type="evidence" value="ECO:0007669"/>
    <property type="project" value="TreeGrafter"/>
</dbReference>
<feature type="domain" description="Glycoside hydrolase family 20 catalytic" evidence="7">
    <location>
        <begin position="189"/>
        <end position="507"/>
    </location>
</feature>
<evidence type="ECO:0000256" key="2">
    <source>
        <dbReference type="ARBA" id="ARBA00006285"/>
    </source>
</evidence>
<dbReference type="PANTHER" id="PTHR22600:SF57">
    <property type="entry name" value="BETA-N-ACETYLHEXOSAMINIDASE"/>
    <property type="match status" value="1"/>
</dbReference>
<dbReference type="PRINTS" id="PR00738">
    <property type="entry name" value="GLHYDRLASE20"/>
</dbReference>
<dbReference type="Gene3D" id="3.20.20.80">
    <property type="entry name" value="Glycosidases"/>
    <property type="match status" value="1"/>
</dbReference>
<dbReference type="RefSeq" id="WP_350937552.1">
    <property type="nucleotide sequence ID" value="NZ_CP157762.1"/>
</dbReference>
<dbReference type="GO" id="GO:0030203">
    <property type="term" value="P:glycosaminoglycan metabolic process"/>
    <property type="evidence" value="ECO:0007669"/>
    <property type="project" value="TreeGrafter"/>
</dbReference>
<comment type="catalytic activity">
    <reaction evidence="1">
        <text>Hydrolysis of terminal non-reducing N-acetyl-D-hexosamine residues in N-acetyl-beta-D-hexosaminides.</text>
        <dbReference type="EC" id="3.2.1.52"/>
    </reaction>
</comment>
<dbReference type="AlphaFoldDB" id="A0AAU7MEY1"/>
<sequence>MRVLPTTLIRSKKGLTTVVVAATVAVGTVASIGAAAPAAEVRRAEVSLNQLVPVPVEVRTAEGAAFELRSGAQIQVTAGAPGATDAGNYLSTLLKPATGFGLPVKSTTADRPGDGISLLLGGADPRVGAQGYELDVTRRSVVIRANEPAGLFSGVQTLRQLLPVRIESATRQSGPWTVQSGHILDYPRYAYRGALLDVARHFFPVETVKTYIDNVARYKVNYLHLHLTDDAGWRIAIDSWPKLATFGGSSGVGGQLPGHYSKADFREIVAYAAARGITVVPEIEGPGHSQAALASYAKLNCDGKAKELYTGYVPSPDGLLCVRKAITYKFLDDVIREIAALTPGPYLHIGSDEAHSMAPEDFAYYISKVTPIVRKYGKKLIGWQEMVSAQPGEAIGQYWINGVNNDEVAAAAAKGTKFIMTPADHAYLDMKYNDAQPAYPLGNVWAGTTEVDDAYNWQPDTELPGVDESAVAGVEAALWTETVFALEHIEALAFPRLLATAEIGWSPKSSHNWDAFAERLAAQGPRLRTARVNYTRAGGVSWAGCS</sequence>
<dbReference type="Pfam" id="PF02838">
    <property type="entry name" value="Glyco_hydro_20b"/>
    <property type="match status" value="1"/>
</dbReference>
<evidence type="ECO:0000259" key="7">
    <source>
        <dbReference type="Pfam" id="PF00728"/>
    </source>
</evidence>